<dbReference type="PANTHER" id="PTHR11808">
    <property type="entry name" value="TRANS-SULFURATION ENZYME FAMILY MEMBER"/>
    <property type="match status" value="1"/>
</dbReference>
<dbReference type="RefSeq" id="WP_100162740.1">
    <property type="nucleotide sequence ID" value="NZ_PGTB01000042.1"/>
</dbReference>
<dbReference type="OrthoDB" id="9805807at2"/>
<dbReference type="EMBL" id="PGTB01000042">
    <property type="protein sequence ID" value="PJE36438.1"/>
    <property type="molecule type" value="Genomic_DNA"/>
</dbReference>
<comment type="caution">
    <text evidence="6">The sequence shown here is derived from an EMBL/GenBank/DDBJ whole genome shotgun (WGS) entry which is preliminary data.</text>
</comment>
<evidence type="ECO:0000256" key="4">
    <source>
        <dbReference type="RuleBase" id="RU362118"/>
    </source>
</evidence>
<feature type="modified residue" description="N6-(pyridoxal phosphate)lysine" evidence="3">
    <location>
        <position position="205"/>
    </location>
</feature>
<evidence type="ECO:0000256" key="5">
    <source>
        <dbReference type="SAM" id="MobiDB-lite"/>
    </source>
</evidence>
<dbReference type="Gene3D" id="3.40.640.10">
    <property type="entry name" value="Type I PLP-dependent aspartate aminotransferase-like (Major domain)"/>
    <property type="match status" value="1"/>
</dbReference>
<evidence type="ECO:0000256" key="1">
    <source>
        <dbReference type="ARBA" id="ARBA00001933"/>
    </source>
</evidence>
<name>A0A2M8J115_9RHOB</name>
<dbReference type="GO" id="GO:0030170">
    <property type="term" value="F:pyridoxal phosphate binding"/>
    <property type="evidence" value="ECO:0007669"/>
    <property type="project" value="InterPro"/>
</dbReference>
<dbReference type="InterPro" id="IPR015424">
    <property type="entry name" value="PyrdxlP-dep_Trfase"/>
</dbReference>
<feature type="region of interest" description="Disordered" evidence="5">
    <location>
        <begin position="1"/>
        <end position="23"/>
    </location>
</feature>
<evidence type="ECO:0000313" key="7">
    <source>
        <dbReference type="Proteomes" id="UP000231553"/>
    </source>
</evidence>
<dbReference type="AlphaFoldDB" id="A0A2M8J115"/>
<sequence length="395" mass="41332">MRNARGSLMRPFPLPGSASHPVTTPLSPSVVYASETPDALDDQYEGRVHGYTYSREGHPNADVVAATLDALEGAEGGVVTGSGMGAVSAVLLGLLKSGDHVIGGNQLYGRSLRMMKEDLPRLGIATSLADPGDVAAVRAALRPETRMVLVEVVSNPTLRVADIAGLAALCRERGLLFVVDNTFTTPRGFRPFEHGADIVIHSITKLLAGHSDVMLGYAVARDPALNDRLRVFSVTTGLTPSPFDCWLAERGMLTFPLRFDRAQASAAQLADHLAGLPGVARVIYPLRADHPDAARAQALLGGQGCNMVSFELKGGRQAANAFTRAAEGLSFAPTLGDVGTTLSHPASSSHRALTPEDRAALGLSEGFFRVSVGLEEPAALLDVFTGAVAAAVPAA</sequence>
<dbReference type="PIRSF" id="PIRSF001434">
    <property type="entry name" value="CGS"/>
    <property type="match status" value="1"/>
</dbReference>
<dbReference type="GO" id="GO:0005737">
    <property type="term" value="C:cytoplasm"/>
    <property type="evidence" value="ECO:0007669"/>
    <property type="project" value="TreeGrafter"/>
</dbReference>
<comment type="cofactor">
    <cofactor evidence="1 4">
        <name>pyridoxal 5'-phosphate</name>
        <dbReference type="ChEBI" id="CHEBI:597326"/>
    </cofactor>
</comment>
<dbReference type="SUPFAM" id="SSF53383">
    <property type="entry name" value="PLP-dependent transferases"/>
    <property type="match status" value="1"/>
</dbReference>
<evidence type="ECO:0000256" key="3">
    <source>
        <dbReference type="PIRSR" id="PIRSR001434-2"/>
    </source>
</evidence>
<dbReference type="InterPro" id="IPR015421">
    <property type="entry name" value="PyrdxlP-dep_Trfase_major"/>
</dbReference>
<comment type="similarity">
    <text evidence="4">Belongs to the trans-sulfuration enzymes family.</text>
</comment>
<evidence type="ECO:0000313" key="6">
    <source>
        <dbReference type="EMBL" id="PJE36438.1"/>
    </source>
</evidence>
<organism evidence="6 7">
    <name type="scientific">Pseudooceanicola lipolyticus</name>
    <dbReference type="NCBI Taxonomy" id="2029104"/>
    <lineage>
        <taxon>Bacteria</taxon>
        <taxon>Pseudomonadati</taxon>
        <taxon>Pseudomonadota</taxon>
        <taxon>Alphaproteobacteria</taxon>
        <taxon>Rhodobacterales</taxon>
        <taxon>Paracoccaceae</taxon>
        <taxon>Pseudooceanicola</taxon>
    </lineage>
</organism>
<dbReference type="InterPro" id="IPR000277">
    <property type="entry name" value="Cys/Met-Metab_PyrdxlP-dep_enz"/>
</dbReference>
<gene>
    <name evidence="6" type="ORF">CVM52_12020</name>
</gene>
<dbReference type="Proteomes" id="UP000231553">
    <property type="component" value="Unassembled WGS sequence"/>
</dbReference>
<dbReference type="PANTHER" id="PTHR11808:SF89">
    <property type="entry name" value="METHIONINE GAMMA-LYASE"/>
    <property type="match status" value="1"/>
</dbReference>
<evidence type="ECO:0000256" key="2">
    <source>
        <dbReference type="ARBA" id="ARBA00022898"/>
    </source>
</evidence>
<dbReference type="InterPro" id="IPR015422">
    <property type="entry name" value="PyrdxlP-dep_Trfase_small"/>
</dbReference>
<accession>A0A2M8J115</accession>
<keyword evidence="7" id="KW-1185">Reference proteome</keyword>
<dbReference type="FunFam" id="3.40.640.10:FF:000046">
    <property type="entry name" value="Cystathionine gamma-lyase"/>
    <property type="match status" value="1"/>
</dbReference>
<reference evidence="6 7" key="1">
    <citation type="journal article" date="2018" name="Int. J. Syst. Evol. Microbiol.">
        <title>Pseudooceanicola lipolyticus sp. nov., a marine alphaproteobacterium, reclassification of Oceanicola flagellatus as Pseudooceanicola flagellatus comb. nov. and emended description of the genus Pseudooceanicola.</title>
        <authorList>
            <person name="Huang M.-M."/>
            <person name="Guo L.-L."/>
            <person name="Wu Y.-H."/>
            <person name="Lai Q.-L."/>
            <person name="Shao Z.-Z."/>
            <person name="Wang C.-S."/>
            <person name="Wu M."/>
            <person name="Xu X.-W."/>
        </authorList>
    </citation>
    <scope>NUCLEOTIDE SEQUENCE [LARGE SCALE GENOMIC DNA]</scope>
    <source>
        <strain evidence="6 7">157</strain>
    </source>
</reference>
<protein>
    <submittedName>
        <fullName evidence="6">Cystathionine gamma-synthase</fullName>
    </submittedName>
</protein>
<dbReference type="GO" id="GO:0016846">
    <property type="term" value="F:carbon-sulfur lyase activity"/>
    <property type="evidence" value="ECO:0007669"/>
    <property type="project" value="TreeGrafter"/>
</dbReference>
<proteinExistence type="inferred from homology"/>
<dbReference type="Pfam" id="PF01053">
    <property type="entry name" value="Cys_Met_Meta_PP"/>
    <property type="match status" value="1"/>
</dbReference>
<keyword evidence="2 3" id="KW-0663">Pyridoxal phosphate</keyword>
<dbReference type="CDD" id="cd00614">
    <property type="entry name" value="CGS_like"/>
    <property type="match status" value="1"/>
</dbReference>
<dbReference type="Gene3D" id="3.90.1150.10">
    <property type="entry name" value="Aspartate Aminotransferase, domain 1"/>
    <property type="match status" value="1"/>
</dbReference>
<dbReference type="GO" id="GO:0019346">
    <property type="term" value="P:transsulfuration"/>
    <property type="evidence" value="ECO:0007669"/>
    <property type="project" value="InterPro"/>
</dbReference>